<dbReference type="InterPro" id="IPR020846">
    <property type="entry name" value="MFS_dom"/>
</dbReference>
<dbReference type="GO" id="GO:0022857">
    <property type="term" value="F:transmembrane transporter activity"/>
    <property type="evidence" value="ECO:0007669"/>
    <property type="project" value="InterPro"/>
</dbReference>
<evidence type="ECO:0000313" key="10">
    <source>
        <dbReference type="EMBL" id="SFD64804.1"/>
    </source>
</evidence>
<feature type="transmembrane region" description="Helical" evidence="8">
    <location>
        <begin position="188"/>
        <end position="207"/>
    </location>
</feature>
<keyword evidence="4 8" id="KW-0812">Transmembrane</keyword>
<keyword evidence="11" id="KW-1185">Reference proteome</keyword>
<keyword evidence="3" id="KW-1003">Cell membrane</keyword>
<feature type="transmembrane region" description="Helical" evidence="8">
    <location>
        <begin position="162"/>
        <end position="182"/>
    </location>
</feature>
<dbReference type="InterPro" id="IPR036259">
    <property type="entry name" value="MFS_trans_sf"/>
</dbReference>
<feature type="transmembrane region" description="Helical" evidence="8">
    <location>
        <begin position="25"/>
        <end position="42"/>
    </location>
</feature>
<dbReference type="PANTHER" id="PTHR11662">
    <property type="entry name" value="SOLUTE CARRIER FAMILY 17"/>
    <property type="match status" value="1"/>
</dbReference>
<evidence type="ECO:0000256" key="7">
    <source>
        <dbReference type="ARBA" id="ARBA00038514"/>
    </source>
</evidence>
<feature type="transmembrane region" description="Helical" evidence="8">
    <location>
        <begin position="264"/>
        <end position="283"/>
    </location>
</feature>
<dbReference type="InterPro" id="IPR000849">
    <property type="entry name" value="Sugar_P_transporter"/>
</dbReference>
<dbReference type="AlphaFoldDB" id="A0A1I1U272"/>
<keyword evidence="6 8" id="KW-0472">Membrane</keyword>
<feature type="transmembrane region" description="Helical" evidence="8">
    <location>
        <begin position="101"/>
        <end position="128"/>
    </location>
</feature>
<evidence type="ECO:0000256" key="3">
    <source>
        <dbReference type="ARBA" id="ARBA00022475"/>
    </source>
</evidence>
<keyword evidence="2" id="KW-0813">Transport</keyword>
<dbReference type="STRING" id="32040.SAMN04489710_104253"/>
<dbReference type="InterPro" id="IPR050382">
    <property type="entry name" value="MFS_Na/Anion_cotransporter"/>
</dbReference>
<dbReference type="Proteomes" id="UP000199517">
    <property type="component" value="Unassembled WGS sequence"/>
</dbReference>
<dbReference type="OrthoDB" id="8596007at2"/>
<dbReference type="SUPFAM" id="SSF103473">
    <property type="entry name" value="MFS general substrate transporter"/>
    <property type="match status" value="1"/>
</dbReference>
<comment type="subcellular location">
    <subcellularLocation>
        <location evidence="1">Cell membrane</location>
        <topology evidence="1">Multi-pass membrane protein</topology>
    </subcellularLocation>
</comment>
<proteinExistence type="inferred from homology"/>
<feature type="domain" description="Major facilitator superfamily (MFS) profile" evidence="9">
    <location>
        <begin position="29"/>
        <end position="451"/>
    </location>
</feature>
<dbReference type="PANTHER" id="PTHR11662:SF399">
    <property type="entry name" value="FI19708P1-RELATED"/>
    <property type="match status" value="1"/>
</dbReference>
<dbReference type="CDD" id="cd17319">
    <property type="entry name" value="MFS_ExuT_GudP_like"/>
    <property type="match status" value="1"/>
</dbReference>
<organism evidence="10 11">
    <name type="scientific">Paracidovorax konjaci</name>
    <dbReference type="NCBI Taxonomy" id="32040"/>
    <lineage>
        <taxon>Bacteria</taxon>
        <taxon>Pseudomonadati</taxon>
        <taxon>Pseudomonadota</taxon>
        <taxon>Betaproteobacteria</taxon>
        <taxon>Burkholderiales</taxon>
        <taxon>Comamonadaceae</taxon>
        <taxon>Paracidovorax</taxon>
    </lineage>
</organism>
<protein>
    <submittedName>
        <fullName evidence="10">MFS transporter, ACS family, D-galactonate transporter</fullName>
    </submittedName>
</protein>
<feature type="transmembrane region" description="Helical" evidence="8">
    <location>
        <begin position="339"/>
        <end position="358"/>
    </location>
</feature>
<dbReference type="PROSITE" id="PS50850">
    <property type="entry name" value="MFS"/>
    <property type="match status" value="1"/>
</dbReference>
<feature type="transmembrane region" description="Helical" evidence="8">
    <location>
        <begin position="63"/>
        <end position="81"/>
    </location>
</feature>
<comment type="similarity">
    <text evidence="7">Belongs to the major facilitator superfamily. Phthalate permease family.</text>
</comment>
<evidence type="ECO:0000256" key="8">
    <source>
        <dbReference type="SAM" id="Phobius"/>
    </source>
</evidence>
<feature type="transmembrane region" description="Helical" evidence="8">
    <location>
        <begin position="425"/>
        <end position="446"/>
    </location>
</feature>
<accession>A0A1I1U272</accession>
<evidence type="ECO:0000256" key="1">
    <source>
        <dbReference type="ARBA" id="ARBA00004651"/>
    </source>
</evidence>
<dbReference type="PIRSF" id="PIRSF002808">
    <property type="entry name" value="Hexose_phosphate_transp"/>
    <property type="match status" value="1"/>
</dbReference>
<dbReference type="FunFam" id="1.20.1250.20:FF:000010">
    <property type="entry name" value="Probable glucarate transporter"/>
    <property type="match status" value="1"/>
</dbReference>
<keyword evidence="5 8" id="KW-1133">Transmembrane helix</keyword>
<reference evidence="11" key="1">
    <citation type="submission" date="2016-10" db="EMBL/GenBank/DDBJ databases">
        <authorList>
            <person name="Varghese N."/>
            <person name="Submissions S."/>
        </authorList>
    </citation>
    <scope>NUCLEOTIDE SEQUENCE [LARGE SCALE GENOMIC DNA]</scope>
    <source>
        <strain evidence="11">DSM 7481</strain>
    </source>
</reference>
<dbReference type="Pfam" id="PF07690">
    <property type="entry name" value="MFS_1"/>
    <property type="match status" value="1"/>
</dbReference>
<dbReference type="Gene3D" id="1.20.1250.20">
    <property type="entry name" value="MFS general substrate transporter like domains"/>
    <property type="match status" value="2"/>
</dbReference>
<feature type="transmembrane region" description="Helical" evidence="8">
    <location>
        <begin position="364"/>
        <end position="383"/>
    </location>
</feature>
<feature type="transmembrane region" description="Helical" evidence="8">
    <location>
        <begin position="395"/>
        <end position="419"/>
    </location>
</feature>
<sequence length="458" mass="49251">MSSALTATASGPDTAAVPGTSRTHVRYWVLAMVFIVTTFNYADRATLSITGPTMGREFGFDTIQMGYIFSAFSWAYVLAQVPGGWLLDRFGARKVYAASIFFWSAFTLLQATVGILTTAATAMVALFAMRFCVGIAEAPAFPANAKVVASWFPTQERGTASAIFNAAQYFAAVVFTPLMAAMTHWFGWHWVYVSMGAVGVLLAGAWWGTVRSPARHPAVNRAELDHIAAGGGLIHEGEEPARAAGAAPRGRTASHIRQLLTHRMLVGIYLGQFSINVLTYFFLTWFPVYLVQERHMSILKAGFMVSLPAICGFAGGVLGGLFSDWLLRRGVSLTAARKTPIVIGMLMSVSMILCNYVNADWMVVAIMALAFFGKGFGAFGWAVMADVAPKEVMGLAGSIFNTFGAIAGIVTPIVIGYILAATHSFGGALVFVGLNALVTVFAYLVIVQDIRRIELKPD</sequence>
<evidence type="ECO:0000256" key="6">
    <source>
        <dbReference type="ARBA" id="ARBA00023136"/>
    </source>
</evidence>
<evidence type="ECO:0000259" key="9">
    <source>
        <dbReference type="PROSITE" id="PS50850"/>
    </source>
</evidence>
<dbReference type="NCBIfam" id="TIGR00893">
    <property type="entry name" value="2A0114"/>
    <property type="match status" value="1"/>
</dbReference>
<dbReference type="InterPro" id="IPR011701">
    <property type="entry name" value="MFS"/>
</dbReference>
<evidence type="ECO:0000256" key="2">
    <source>
        <dbReference type="ARBA" id="ARBA00022448"/>
    </source>
</evidence>
<name>A0A1I1U272_9BURK</name>
<dbReference type="RefSeq" id="WP_092950824.1">
    <property type="nucleotide sequence ID" value="NZ_FOMQ01000004.1"/>
</dbReference>
<dbReference type="GO" id="GO:0005886">
    <property type="term" value="C:plasma membrane"/>
    <property type="evidence" value="ECO:0007669"/>
    <property type="project" value="UniProtKB-SubCell"/>
</dbReference>
<evidence type="ECO:0000313" key="11">
    <source>
        <dbReference type="Proteomes" id="UP000199517"/>
    </source>
</evidence>
<feature type="transmembrane region" description="Helical" evidence="8">
    <location>
        <begin position="303"/>
        <end position="327"/>
    </location>
</feature>
<evidence type="ECO:0000256" key="5">
    <source>
        <dbReference type="ARBA" id="ARBA00022989"/>
    </source>
</evidence>
<gene>
    <name evidence="10" type="ORF">SAMN04489710_104253</name>
</gene>
<dbReference type="EMBL" id="FOMQ01000004">
    <property type="protein sequence ID" value="SFD64804.1"/>
    <property type="molecule type" value="Genomic_DNA"/>
</dbReference>
<evidence type="ECO:0000256" key="4">
    <source>
        <dbReference type="ARBA" id="ARBA00022692"/>
    </source>
</evidence>